<dbReference type="Gene3D" id="3.40.50.2300">
    <property type="match status" value="1"/>
</dbReference>
<dbReference type="InterPro" id="IPR001789">
    <property type="entry name" value="Sig_transdc_resp-reg_receiver"/>
</dbReference>
<dbReference type="PANTHER" id="PTHR44591">
    <property type="entry name" value="STRESS RESPONSE REGULATOR PROTEIN 1"/>
    <property type="match status" value="1"/>
</dbReference>
<dbReference type="PANTHER" id="PTHR44591:SF3">
    <property type="entry name" value="RESPONSE REGULATORY DOMAIN-CONTAINING PROTEIN"/>
    <property type="match status" value="1"/>
</dbReference>
<feature type="domain" description="Response regulatory" evidence="5">
    <location>
        <begin position="19"/>
        <end position="129"/>
    </location>
</feature>
<dbReference type="Proteomes" id="UP000033187">
    <property type="component" value="Chromosome 1"/>
</dbReference>
<dbReference type="KEGG" id="fil:BN1229_v1_2707"/>
<evidence type="ECO:0000256" key="2">
    <source>
        <dbReference type="ARBA" id="ARBA00023015"/>
    </source>
</evidence>
<dbReference type="InterPro" id="IPR011006">
    <property type="entry name" value="CheY-like_superfamily"/>
</dbReference>
<dbReference type="PROSITE" id="PS50110">
    <property type="entry name" value="RESPONSE_REGULATORY"/>
    <property type="match status" value="1"/>
</dbReference>
<organism evidence="6 7">
    <name type="scientific">Candidatus Filomicrobium marinum</name>
    <dbReference type="NCBI Taxonomy" id="1608628"/>
    <lineage>
        <taxon>Bacteria</taxon>
        <taxon>Pseudomonadati</taxon>
        <taxon>Pseudomonadota</taxon>
        <taxon>Alphaproteobacteria</taxon>
        <taxon>Hyphomicrobiales</taxon>
        <taxon>Hyphomicrobiaceae</taxon>
        <taxon>Filomicrobium</taxon>
    </lineage>
</organism>
<evidence type="ECO:0000313" key="7">
    <source>
        <dbReference type="Proteomes" id="UP000033187"/>
    </source>
</evidence>
<keyword evidence="2" id="KW-0805">Transcription regulation</keyword>
<accession>A0A0D6JIE9</accession>
<dbReference type="KEGG" id="fiy:BN1229_v1_3207"/>
<protein>
    <submittedName>
        <fullName evidence="6">Response regulator</fullName>
    </submittedName>
</protein>
<evidence type="ECO:0000256" key="1">
    <source>
        <dbReference type="ARBA" id="ARBA00022553"/>
    </source>
</evidence>
<keyword evidence="1 4" id="KW-0597">Phosphoprotein</keyword>
<dbReference type="OrthoDB" id="582170at2"/>
<evidence type="ECO:0000313" key="6">
    <source>
        <dbReference type="EMBL" id="CPR21774.1"/>
    </source>
</evidence>
<sequence length="135" mass="14288">MGSQNLASISGEPMQFTARVLVVEDEPIVGMDIESILAAVGFQVIGPAASVSEALELIGTQDVDCALIDYLLTDGDAHDVVERLMENAVPFAFVTGLSRDALPKAYCDVPTVGKPFVAADLLNCVQTMYLKAQVA</sequence>
<dbReference type="SMART" id="SM00448">
    <property type="entry name" value="REC"/>
    <property type="match status" value="1"/>
</dbReference>
<keyword evidence="7" id="KW-1185">Reference proteome</keyword>
<reference evidence="7" key="1">
    <citation type="submission" date="2015-02" db="EMBL/GenBank/DDBJ databases">
        <authorList>
            <person name="Chooi Y.-H."/>
        </authorList>
    </citation>
    <scope>NUCLEOTIDE SEQUENCE [LARGE SCALE GENOMIC DNA]</scope>
    <source>
        <strain evidence="7">strain Y</strain>
    </source>
</reference>
<dbReference type="RefSeq" id="WP_052743969.1">
    <property type="nucleotide sequence ID" value="NZ_LN829118.1"/>
</dbReference>
<proteinExistence type="predicted"/>
<evidence type="ECO:0000256" key="4">
    <source>
        <dbReference type="PROSITE-ProRule" id="PRU00169"/>
    </source>
</evidence>
<dbReference type="EMBL" id="LN829119">
    <property type="protein sequence ID" value="CPR21774.1"/>
    <property type="molecule type" value="Genomic_DNA"/>
</dbReference>
<name>A0A0D6JIE9_9HYPH</name>
<dbReference type="AlphaFoldDB" id="A0A0D6JIE9"/>
<dbReference type="SUPFAM" id="SSF52172">
    <property type="entry name" value="CheY-like"/>
    <property type="match status" value="1"/>
</dbReference>
<gene>
    <name evidence="6" type="ORF">YBN1229_v1_3207</name>
</gene>
<dbReference type="Pfam" id="PF00072">
    <property type="entry name" value="Response_reg"/>
    <property type="match status" value="1"/>
</dbReference>
<dbReference type="InterPro" id="IPR050595">
    <property type="entry name" value="Bact_response_regulator"/>
</dbReference>
<evidence type="ECO:0000259" key="5">
    <source>
        <dbReference type="PROSITE" id="PS50110"/>
    </source>
</evidence>
<evidence type="ECO:0000256" key="3">
    <source>
        <dbReference type="ARBA" id="ARBA00023163"/>
    </source>
</evidence>
<dbReference type="GO" id="GO:0000160">
    <property type="term" value="P:phosphorelay signal transduction system"/>
    <property type="evidence" value="ECO:0007669"/>
    <property type="project" value="InterPro"/>
</dbReference>
<feature type="modified residue" description="4-aspartylphosphate" evidence="4">
    <location>
        <position position="69"/>
    </location>
</feature>
<keyword evidence="3" id="KW-0804">Transcription</keyword>